<dbReference type="OrthoDB" id="911806at2759"/>
<evidence type="ECO:0000256" key="4">
    <source>
        <dbReference type="SAM" id="MobiDB-lite"/>
    </source>
</evidence>
<dbReference type="SUPFAM" id="SSF47113">
    <property type="entry name" value="Histone-fold"/>
    <property type="match status" value="1"/>
</dbReference>
<feature type="compositionally biased region" description="Low complexity" evidence="4">
    <location>
        <begin position="40"/>
        <end position="51"/>
    </location>
</feature>
<dbReference type="InterPro" id="IPR003958">
    <property type="entry name" value="CBFA_NFYB_domain"/>
</dbReference>
<evidence type="ECO:0000256" key="3">
    <source>
        <dbReference type="ARBA" id="ARBA00023163"/>
    </source>
</evidence>
<dbReference type="InterPro" id="IPR009072">
    <property type="entry name" value="Histone-fold"/>
</dbReference>
<reference evidence="6" key="1">
    <citation type="submission" date="2017-07" db="EMBL/GenBank/DDBJ databases">
        <title>Taro Niue Genome Assembly and Annotation.</title>
        <authorList>
            <person name="Atibalentja N."/>
            <person name="Keating K."/>
            <person name="Fields C.J."/>
        </authorList>
    </citation>
    <scope>NUCLEOTIDE SEQUENCE</scope>
    <source>
        <strain evidence="6">Niue_2</strain>
        <tissue evidence="6">Leaf</tissue>
    </source>
</reference>
<keyword evidence="2" id="KW-0805">Transcription regulation</keyword>
<feature type="compositionally biased region" description="Acidic residues" evidence="4">
    <location>
        <begin position="22"/>
        <end position="38"/>
    </location>
</feature>
<dbReference type="GO" id="GO:0046982">
    <property type="term" value="F:protein heterodimerization activity"/>
    <property type="evidence" value="ECO:0007669"/>
    <property type="project" value="InterPro"/>
</dbReference>
<comment type="similarity">
    <text evidence="1">Belongs to the NFYB/HAP3 subunit family.</text>
</comment>
<keyword evidence="3" id="KW-0804">Transcription</keyword>
<protein>
    <recommendedName>
        <fullName evidence="5">Transcription factor CBF/NF-Y/archaeal histone domain-containing protein</fullName>
    </recommendedName>
</protein>
<dbReference type="PANTHER" id="PTHR11064:SF196">
    <property type="entry name" value="NUCLEAR TRANSCRIPTION FACTOR Y SUBUNIT B-6"/>
    <property type="match status" value="1"/>
</dbReference>
<dbReference type="CDD" id="cd22907">
    <property type="entry name" value="HFD_NFYB"/>
    <property type="match status" value="1"/>
</dbReference>
<dbReference type="PANTHER" id="PTHR11064">
    <property type="entry name" value="CCAAT-BINDING TRANSCRIPTION FACTOR-RELATED"/>
    <property type="match status" value="1"/>
</dbReference>
<evidence type="ECO:0000256" key="1">
    <source>
        <dbReference type="ARBA" id="ARBA00009053"/>
    </source>
</evidence>
<evidence type="ECO:0000313" key="6">
    <source>
        <dbReference type="EMBL" id="MQL83987.1"/>
    </source>
</evidence>
<dbReference type="GO" id="GO:0016602">
    <property type="term" value="C:CCAAT-binding factor complex"/>
    <property type="evidence" value="ECO:0007669"/>
    <property type="project" value="InterPro"/>
</dbReference>
<dbReference type="PRINTS" id="PR00615">
    <property type="entry name" value="CCAATSUBUNTA"/>
</dbReference>
<gene>
    <name evidence="6" type="ORF">Taro_016485</name>
</gene>
<name>A0A843UNN0_COLES</name>
<feature type="domain" description="Transcription factor CBF/NF-Y/archaeal histone" evidence="5">
    <location>
        <begin position="67"/>
        <end position="129"/>
    </location>
</feature>
<dbReference type="GO" id="GO:0000978">
    <property type="term" value="F:RNA polymerase II cis-regulatory region sequence-specific DNA binding"/>
    <property type="evidence" value="ECO:0007669"/>
    <property type="project" value="TreeGrafter"/>
</dbReference>
<sequence>MAAAAVNRCSVAADLPKKGVAVEEDEPNKDNSTDEEGNEQGSQGPAAADASGPGGNSTMLGDQDRLMPAANINRIMRKVLPTHAKIAEDTKAFVQQCVHKFMGYVTAEANERCRQEQRKTVTAEDMLYAFTKLGFHEYVEYLCVYLNRYRLAEGNHRSARRDLLAEGVRAAVASSAAAGLHPPPGLDAGAQGYPGALIFGNEGGSSSAAAAAAAAGGVMMPDEYRPVDVGGTQAGPSMQGPPPPFGFDPFGRYY</sequence>
<comment type="caution">
    <text evidence="6">The sequence shown here is derived from an EMBL/GenBank/DDBJ whole genome shotgun (WGS) entry which is preliminary data.</text>
</comment>
<dbReference type="Proteomes" id="UP000652761">
    <property type="component" value="Unassembled WGS sequence"/>
</dbReference>
<feature type="region of interest" description="Disordered" evidence="4">
    <location>
        <begin position="15"/>
        <end position="63"/>
    </location>
</feature>
<dbReference type="AlphaFoldDB" id="A0A843UNN0"/>
<dbReference type="EMBL" id="NMUH01000731">
    <property type="protein sequence ID" value="MQL83987.1"/>
    <property type="molecule type" value="Genomic_DNA"/>
</dbReference>
<evidence type="ECO:0000313" key="7">
    <source>
        <dbReference type="Proteomes" id="UP000652761"/>
    </source>
</evidence>
<keyword evidence="7" id="KW-1185">Reference proteome</keyword>
<dbReference type="GO" id="GO:0001228">
    <property type="term" value="F:DNA-binding transcription activator activity, RNA polymerase II-specific"/>
    <property type="evidence" value="ECO:0007669"/>
    <property type="project" value="InterPro"/>
</dbReference>
<evidence type="ECO:0000259" key="5">
    <source>
        <dbReference type="Pfam" id="PF00808"/>
    </source>
</evidence>
<evidence type="ECO:0000256" key="2">
    <source>
        <dbReference type="ARBA" id="ARBA00023015"/>
    </source>
</evidence>
<accession>A0A843UNN0</accession>
<organism evidence="6 7">
    <name type="scientific">Colocasia esculenta</name>
    <name type="common">Wild taro</name>
    <name type="synonym">Arum esculentum</name>
    <dbReference type="NCBI Taxonomy" id="4460"/>
    <lineage>
        <taxon>Eukaryota</taxon>
        <taxon>Viridiplantae</taxon>
        <taxon>Streptophyta</taxon>
        <taxon>Embryophyta</taxon>
        <taxon>Tracheophyta</taxon>
        <taxon>Spermatophyta</taxon>
        <taxon>Magnoliopsida</taxon>
        <taxon>Liliopsida</taxon>
        <taxon>Araceae</taxon>
        <taxon>Aroideae</taxon>
        <taxon>Colocasieae</taxon>
        <taxon>Colocasia</taxon>
    </lineage>
</organism>
<proteinExistence type="inferred from homology"/>
<dbReference type="Gene3D" id="1.10.20.10">
    <property type="entry name" value="Histone, subunit A"/>
    <property type="match status" value="1"/>
</dbReference>
<dbReference type="InterPro" id="IPR027113">
    <property type="entry name" value="Transc_fact_NFYB/HAP3"/>
</dbReference>
<dbReference type="Pfam" id="PF00808">
    <property type="entry name" value="CBFD_NFYB_HMF"/>
    <property type="match status" value="1"/>
</dbReference>